<dbReference type="Proteomes" id="UP001054945">
    <property type="component" value="Unassembled WGS sequence"/>
</dbReference>
<comment type="caution">
    <text evidence="1">The sequence shown here is derived from an EMBL/GenBank/DDBJ whole genome shotgun (WGS) entry which is preliminary data.</text>
</comment>
<gene>
    <name evidence="1" type="ORF">CEXT_402811</name>
</gene>
<accession>A0AAV4XPB8</accession>
<evidence type="ECO:0000313" key="1">
    <source>
        <dbReference type="EMBL" id="GIY96866.1"/>
    </source>
</evidence>
<proteinExistence type="predicted"/>
<keyword evidence="2" id="KW-1185">Reference proteome</keyword>
<organism evidence="1 2">
    <name type="scientific">Caerostris extrusa</name>
    <name type="common">Bark spider</name>
    <name type="synonym">Caerostris bankana</name>
    <dbReference type="NCBI Taxonomy" id="172846"/>
    <lineage>
        <taxon>Eukaryota</taxon>
        <taxon>Metazoa</taxon>
        <taxon>Ecdysozoa</taxon>
        <taxon>Arthropoda</taxon>
        <taxon>Chelicerata</taxon>
        <taxon>Arachnida</taxon>
        <taxon>Araneae</taxon>
        <taxon>Araneomorphae</taxon>
        <taxon>Entelegynae</taxon>
        <taxon>Araneoidea</taxon>
        <taxon>Araneidae</taxon>
        <taxon>Caerostris</taxon>
    </lineage>
</organism>
<protein>
    <submittedName>
        <fullName evidence="1">Uncharacterized protein</fullName>
    </submittedName>
</protein>
<dbReference type="EMBL" id="BPLR01018096">
    <property type="protein sequence ID" value="GIY96866.1"/>
    <property type="molecule type" value="Genomic_DNA"/>
</dbReference>
<dbReference type="AlphaFoldDB" id="A0AAV4XPB8"/>
<evidence type="ECO:0000313" key="2">
    <source>
        <dbReference type="Proteomes" id="UP001054945"/>
    </source>
</evidence>
<sequence>MPSSPIILNIEFHLHNFQPKRVSVMSYFHVIWHFLCREDKSIAYSHDDIHSDMERILSESCREENNRENSGRDFLTVCYFKKRQQGVQTLGKNKEIKKKIPVPSLLAMTNS</sequence>
<name>A0AAV4XPB8_CAEEX</name>
<reference evidence="1 2" key="1">
    <citation type="submission" date="2021-06" db="EMBL/GenBank/DDBJ databases">
        <title>Caerostris extrusa draft genome.</title>
        <authorList>
            <person name="Kono N."/>
            <person name="Arakawa K."/>
        </authorList>
    </citation>
    <scope>NUCLEOTIDE SEQUENCE [LARGE SCALE GENOMIC DNA]</scope>
</reference>